<gene>
    <name evidence="2" type="ORF">DLJ58_23625</name>
</gene>
<proteinExistence type="predicted"/>
<dbReference type="InterPro" id="IPR011335">
    <property type="entry name" value="Restrct_endonuc-II-like"/>
</dbReference>
<evidence type="ECO:0000259" key="1">
    <source>
        <dbReference type="Pfam" id="PF05685"/>
    </source>
</evidence>
<dbReference type="SUPFAM" id="SSF52980">
    <property type="entry name" value="Restriction endonuclease-like"/>
    <property type="match status" value="1"/>
</dbReference>
<sequence>MPASILGHALPWSESDYLALGETAQRIELLDGSLLIGPPPSVRHQVIVRGLTAALEPGCAAADRTLLPVINLRLNGTRILNPDLVVTAELDLTADCVPADPVLLVGEVTAPHTATIDRVLKPHLYATAGIEWYLLVEQESLSVNLYQLQGAHYVERSTTRTGEVLELAEPVKATIRPEELLP</sequence>
<keyword evidence="2" id="KW-0255">Endonuclease</keyword>
<keyword evidence="2" id="KW-0378">Hydrolase</keyword>
<name>A0A3N9X104_9ACTN</name>
<keyword evidence="3" id="KW-1185">Reference proteome</keyword>
<dbReference type="Gene3D" id="3.90.1570.10">
    <property type="entry name" value="tt1808, chain A"/>
    <property type="match status" value="1"/>
</dbReference>
<dbReference type="EMBL" id="QGSY01000233">
    <property type="protein sequence ID" value="RQX06639.1"/>
    <property type="molecule type" value="Genomic_DNA"/>
</dbReference>
<organism evidence="2 3">
    <name type="scientific">Micromonospora arida</name>
    <dbReference type="NCBI Taxonomy" id="2203715"/>
    <lineage>
        <taxon>Bacteria</taxon>
        <taxon>Bacillati</taxon>
        <taxon>Actinomycetota</taxon>
        <taxon>Actinomycetes</taxon>
        <taxon>Micromonosporales</taxon>
        <taxon>Micromonosporaceae</taxon>
        <taxon>Micromonospora</taxon>
    </lineage>
</organism>
<dbReference type="PANTHER" id="PTHR35400:SF3">
    <property type="entry name" value="SLL1072 PROTEIN"/>
    <property type="match status" value="1"/>
</dbReference>
<dbReference type="Proteomes" id="UP000266889">
    <property type="component" value="Unassembled WGS sequence"/>
</dbReference>
<dbReference type="GO" id="GO:0004519">
    <property type="term" value="F:endonuclease activity"/>
    <property type="evidence" value="ECO:0007669"/>
    <property type="project" value="UniProtKB-KW"/>
</dbReference>
<dbReference type="CDD" id="cd06260">
    <property type="entry name" value="DUF820-like"/>
    <property type="match status" value="1"/>
</dbReference>
<dbReference type="InterPro" id="IPR012296">
    <property type="entry name" value="Nuclease_put_TT1808"/>
</dbReference>
<dbReference type="OrthoDB" id="9799703at2"/>
<protein>
    <submittedName>
        <fullName evidence="2">Uma2 family endonuclease</fullName>
    </submittedName>
</protein>
<evidence type="ECO:0000313" key="3">
    <source>
        <dbReference type="Proteomes" id="UP000266889"/>
    </source>
</evidence>
<feature type="domain" description="Putative restriction endonuclease" evidence="1">
    <location>
        <begin position="16"/>
        <end position="171"/>
    </location>
</feature>
<dbReference type="InterPro" id="IPR008538">
    <property type="entry name" value="Uma2"/>
</dbReference>
<reference evidence="2 3" key="1">
    <citation type="submission" date="2018-05" db="EMBL/GenBank/DDBJ databases">
        <title>Micromonospora from Atacama Desert.</title>
        <authorList>
            <person name="Carro L."/>
            <person name="Goodfellow M."/>
            <person name="Klenk H.-P."/>
        </authorList>
    </citation>
    <scope>NUCLEOTIDE SEQUENCE [LARGE SCALE GENOMIC DNA]</scope>
    <source>
        <strain evidence="2 3">LB32</strain>
    </source>
</reference>
<keyword evidence="2" id="KW-0540">Nuclease</keyword>
<dbReference type="AlphaFoldDB" id="A0A3N9X104"/>
<dbReference type="PANTHER" id="PTHR35400">
    <property type="entry name" value="SLR1083 PROTEIN"/>
    <property type="match status" value="1"/>
</dbReference>
<dbReference type="Pfam" id="PF05685">
    <property type="entry name" value="Uma2"/>
    <property type="match status" value="1"/>
</dbReference>
<evidence type="ECO:0000313" key="2">
    <source>
        <dbReference type="EMBL" id="RQX06639.1"/>
    </source>
</evidence>
<accession>A0A3N9X104</accession>
<comment type="caution">
    <text evidence="2">The sequence shown here is derived from an EMBL/GenBank/DDBJ whole genome shotgun (WGS) entry which is preliminary data.</text>
</comment>